<feature type="transmembrane region" description="Helical" evidence="6">
    <location>
        <begin position="334"/>
        <end position="352"/>
    </location>
</feature>
<dbReference type="PANTHER" id="PTHR30572">
    <property type="entry name" value="MEMBRANE COMPONENT OF TRANSPORTER-RELATED"/>
    <property type="match status" value="1"/>
</dbReference>
<evidence type="ECO:0000256" key="5">
    <source>
        <dbReference type="ARBA" id="ARBA00023136"/>
    </source>
</evidence>
<dbReference type="InterPro" id="IPR025857">
    <property type="entry name" value="MacB_PCD"/>
</dbReference>
<evidence type="ECO:0000259" key="7">
    <source>
        <dbReference type="Pfam" id="PF02687"/>
    </source>
</evidence>
<evidence type="ECO:0000256" key="3">
    <source>
        <dbReference type="ARBA" id="ARBA00022692"/>
    </source>
</evidence>
<proteinExistence type="predicted"/>
<keyword evidence="10" id="KW-1185">Reference proteome</keyword>
<gene>
    <name evidence="9" type="ORF">SAMN05660226_03207</name>
</gene>
<evidence type="ECO:0000256" key="2">
    <source>
        <dbReference type="ARBA" id="ARBA00022475"/>
    </source>
</evidence>
<feature type="transmembrane region" description="Helical" evidence="6">
    <location>
        <begin position="747"/>
        <end position="768"/>
    </location>
</feature>
<dbReference type="Pfam" id="PF12704">
    <property type="entry name" value="MacB_PCD"/>
    <property type="match status" value="1"/>
</dbReference>
<feature type="transmembrane region" description="Helical" evidence="6">
    <location>
        <begin position="372"/>
        <end position="398"/>
    </location>
</feature>
<dbReference type="EMBL" id="FUYS01000009">
    <property type="protein sequence ID" value="SKB80930.1"/>
    <property type="molecule type" value="Genomic_DNA"/>
</dbReference>
<keyword evidence="5 6" id="KW-0472">Membrane</keyword>
<sequence length="787" mass="87140">MIKNYIKIAWRNLQKSKGYSVLNIGGLALGMAAAMLILLWVQNEMSFDMFHAKREQLYLAGNKSMLDGKLHTWFSTPKPLAPALENEFPEIANTSRYSQFGSMLMTVGDKKLTASGAFVDSAFLQMFSFPLLAGDAKRALIRPTDIVITEALAERLFGKDEALGKTIRIDTLDVATVSGVLKNLPGNTRFKGVEYFMPWTYMERLGASDNYWGNNSVQTYVELVPKANRDAVNSKIQDITIRHSDGNEDNEVFLHALPDWWLRSKYENGQIAGGRIEMVRLFTVIAGFILLIACINFMNLSTARSEKRAKEVGIRKVAGAYRHSLIGQFISESILTAFIAGVIALGLILLALPAFNALVERELSIDFGHARFWLAAIGFIIFTGLLAGSYPAFFLSSFQPVKVLKGTFRRAQASFSARKVLVVVQFSIAIILIVSTLVVQRQIEYGKERENGYNQNNLIYVFEQGEVAKNSALIKHELLNSGVAQSVTRTSSPLTEGWSNSWGFQWQGKQPGDKTVFDRFCVDEHIVGTAGLTLVMGRDFDLSKYPTDSLGVILNESAVKAMGFADPIGQIIQDDGRDWHVIGVIKDFIMRSPFDPIPPMIIEGAAGWFNTMHIKFNPALSTAEALRRTGSIFKRYNSEYPFEYTFVDDAYSKKFAESQQTGTLAGLFAFLTILISCLGLFGLAAFMAENRTKEIGVRKVLGASVFSITKLLSKEFVVLVLVACLVAFPIAYWAMDRFLQSFDYRVPLGWGTFILSGAGALLLALATVSSQAIKAAIANPVSSLRNE</sequence>
<keyword evidence="4 6" id="KW-1133">Transmembrane helix</keyword>
<feature type="transmembrane region" description="Helical" evidence="6">
    <location>
        <begin position="278"/>
        <end position="300"/>
    </location>
</feature>
<dbReference type="STRING" id="623280.SAMN05660226_03207"/>
<feature type="domain" description="ABC3 transporter permease C-terminal" evidence="7">
    <location>
        <begin position="284"/>
        <end position="399"/>
    </location>
</feature>
<feature type="transmembrane region" description="Helical" evidence="6">
    <location>
        <begin position="419"/>
        <end position="439"/>
    </location>
</feature>
<dbReference type="InterPro" id="IPR003838">
    <property type="entry name" value="ABC3_permease_C"/>
</dbReference>
<feature type="domain" description="ABC3 transporter permease C-terminal" evidence="7">
    <location>
        <begin position="667"/>
        <end position="780"/>
    </location>
</feature>
<dbReference type="InterPro" id="IPR050250">
    <property type="entry name" value="Macrolide_Exporter_MacB"/>
</dbReference>
<dbReference type="Proteomes" id="UP000190541">
    <property type="component" value="Unassembled WGS sequence"/>
</dbReference>
<dbReference type="RefSeq" id="WP_079717865.1">
    <property type="nucleotide sequence ID" value="NZ_FUYS01000009.1"/>
</dbReference>
<evidence type="ECO:0000313" key="10">
    <source>
        <dbReference type="Proteomes" id="UP000190541"/>
    </source>
</evidence>
<evidence type="ECO:0000259" key="8">
    <source>
        <dbReference type="Pfam" id="PF12704"/>
    </source>
</evidence>
<accession>A0A1T5EAV9</accession>
<dbReference type="AlphaFoldDB" id="A0A1T5EAV9"/>
<keyword evidence="3 6" id="KW-0812">Transmembrane</keyword>
<comment type="subcellular location">
    <subcellularLocation>
        <location evidence="1">Cell membrane</location>
        <topology evidence="1">Multi-pass membrane protein</topology>
    </subcellularLocation>
</comment>
<evidence type="ECO:0000256" key="1">
    <source>
        <dbReference type="ARBA" id="ARBA00004651"/>
    </source>
</evidence>
<evidence type="ECO:0000256" key="4">
    <source>
        <dbReference type="ARBA" id="ARBA00022989"/>
    </source>
</evidence>
<dbReference type="PANTHER" id="PTHR30572:SF18">
    <property type="entry name" value="ABC-TYPE MACROLIDE FAMILY EXPORT SYSTEM PERMEASE COMPONENT 2"/>
    <property type="match status" value="1"/>
</dbReference>
<keyword evidence="2" id="KW-1003">Cell membrane</keyword>
<dbReference type="GO" id="GO:0005886">
    <property type="term" value="C:plasma membrane"/>
    <property type="evidence" value="ECO:0007669"/>
    <property type="project" value="UniProtKB-SubCell"/>
</dbReference>
<organism evidence="9 10">
    <name type="scientific">Parapedobacter luteus</name>
    <dbReference type="NCBI Taxonomy" id="623280"/>
    <lineage>
        <taxon>Bacteria</taxon>
        <taxon>Pseudomonadati</taxon>
        <taxon>Bacteroidota</taxon>
        <taxon>Sphingobacteriia</taxon>
        <taxon>Sphingobacteriales</taxon>
        <taxon>Sphingobacteriaceae</taxon>
        <taxon>Parapedobacter</taxon>
    </lineage>
</organism>
<name>A0A1T5EAV9_9SPHI</name>
<feature type="domain" description="MacB-like periplasmic core" evidence="8">
    <location>
        <begin position="20"/>
        <end position="238"/>
    </location>
</feature>
<evidence type="ECO:0000313" key="9">
    <source>
        <dbReference type="EMBL" id="SKB80930.1"/>
    </source>
</evidence>
<feature type="transmembrane region" description="Helical" evidence="6">
    <location>
        <begin position="21"/>
        <end position="41"/>
    </location>
</feature>
<reference evidence="9 10" key="1">
    <citation type="submission" date="2017-02" db="EMBL/GenBank/DDBJ databases">
        <authorList>
            <person name="Peterson S.W."/>
        </authorList>
    </citation>
    <scope>NUCLEOTIDE SEQUENCE [LARGE SCALE GENOMIC DNA]</scope>
    <source>
        <strain evidence="9 10">DSM 22899</strain>
    </source>
</reference>
<protein>
    <submittedName>
        <fullName evidence="9">ABC-type antimicrobial peptide transport system, permease component</fullName>
    </submittedName>
</protein>
<evidence type="ECO:0000256" key="6">
    <source>
        <dbReference type="SAM" id="Phobius"/>
    </source>
</evidence>
<dbReference type="Pfam" id="PF02687">
    <property type="entry name" value="FtsX"/>
    <property type="match status" value="2"/>
</dbReference>
<dbReference type="OrthoDB" id="1451596at2"/>
<dbReference type="GO" id="GO:0022857">
    <property type="term" value="F:transmembrane transporter activity"/>
    <property type="evidence" value="ECO:0007669"/>
    <property type="project" value="TreeGrafter"/>
</dbReference>
<feature type="transmembrane region" description="Helical" evidence="6">
    <location>
        <begin position="716"/>
        <end position="735"/>
    </location>
</feature>
<feature type="transmembrane region" description="Helical" evidence="6">
    <location>
        <begin position="664"/>
        <end position="688"/>
    </location>
</feature>